<sequence length="143" mass="16366">MTKKKQVLIKMIILAILYFLLLPVTLIVFKLIPYIIANDTNIDLKNFSINILKHPINSLVEIKQAHYMIPFLIVQVIVLIALYIFLNPVKRQPFEVVGKTNPVHGSAYWGEENEINAPQSVHLISEKSMKSILEQSIRSAENE</sequence>
<geneLocation type="plasmid" evidence="2 3">
    <name>II</name>
</geneLocation>
<reference evidence="3" key="1">
    <citation type="submission" date="2015-01" db="EMBL/GenBank/DDBJ databases">
        <authorList>
            <person name="Andreevskaya M."/>
        </authorList>
    </citation>
    <scope>NUCLEOTIDE SEQUENCE [LARGE SCALE GENOMIC DNA]</scope>
    <source>
        <strain evidence="3">MKFS47</strain>
        <plasmid evidence="3">II</plasmid>
    </source>
</reference>
<name>A0A0D6E0B2_9LACT</name>
<protein>
    <submittedName>
        <fullName evidence="2">Uncharacterized protein Ypsilon</fullName>
    </submittedName>
</protein>
<keyword evidence="1" id="KW-1133">Transmembrane helix</keyword>
<accession>A0A0D6E0B2</accession>
<keyword evidence="1" id="KW-0472">Membrane</keyword>
<dbReference type="KEGG" id="lpk:LACPI_2312"/>
<feature type="transmembrane region" description="Helical" evidence="1">
    <location>
        <begin position="12"/>
        <end position="36"/>
    </location>
</feature>
<keyword evidence="1" id="KW-0812">Transmembrane</keyword>
<organism evidence="2 3">
    <name type="scientific">Pseudolactococcus piscium MKFS47</name>
    <dbReference type="NCBI Taxonomy" id="297352"/>
    <lineage>
        <taxon>Bacteria</taxon>
        <taxon>Bacillati</taxon>
        <taxon>Bacillota</taxon>
        <taxon>Bacilli</taxon>
        <taxon>Lactobacillales</taxon>
        <taxon>Streptococcaceae</taxon>
        <taxon>Pseudolactococcus</taxon>
    </lineage>
</organism>
<keyword evidence="2" id="KW-0614">Plasmid</keyword>
<dbReference type="HOGENOM" id="CLU_1803733_0_0_9"/>
<dbReference type="EMBL" id="LN774770">
    <property type="protein sequence ID" value="CEN29512.1"/>
    <property type="molecule type" value="Genomic_DNA"/>
</dbReference>
<evidence type="ECO:0000313" key="3">
    <source>
        <dbReference type="Proteomes" id="UP000033166"/>
    </source>
</evidence>
<proteinExistence type="predicted"/>
<evidence type="ECO:0000313" key="2">
    <source>
        <dbReference type="EMBL" id="CEN29512.1"/>
    </source>
</evidence>
<feature type="transmembrane region" description="Helical" evidence="1">
    <location>
        <begin position="67"/>
        <end position="86"/>
    </location>
</feature>
<dbReference type="AlphaFoldDB" id="A0A0D6E0B2"/>
<dbReference type="RefSeq" id="WP_047916708.1">
    <property type="nucleotide sequence ID" value="NZ_LN774770.1"/>
</dbReference>
<dbReference type="Proteomes" id="UP000033166">
    <property type="component" value="Plasmid II"/>
</dbReference>
<evidence type="ECO:0000256" key="1">
    <source>
        <dbReference type="SAM" id="Phobius"/>
    </source>
</evidence>
<gene>
    <name evidence="2" type="ORF">LACPI_2312</name>
</gene>